<sequence length="75" mass="8524">MLQHFIQSIELKFQSPEEKKAEYALTPFPEVRAENLRLQNEKKTVPRDGDGLVGASQKAMVRQVVEKAPGRERSS</sequence>
<evidence type="ECO:0000313" key="2">
    <source>
        <dbReference type="EMBL" id="PQO26553.1"/>
    </source>
</evidence>
<organism evidence="2 3">
    <name type="scientific">Blastopirellula marina</name>
    <dbReference type="NCBI Taxonomy" id="124"/>
    <lineage>
        <taxon>Bacteria</taxon>
        <taxon>Pseudomonadati</taxon>
        <taxon>Planctomycetota</taxon>
        <taxon>Planctomycetia</taxon>
        <taxon>Pirellulales</taxon>
        <taxon>Pirellulaceae</taxon>
        <taxon>Blastopirellula</taxon>
    </lineage>
</organism>
<gene>
    <name evidence="2" type="ORF">C5Y98_29640</name>
</gene>
<comment type="caution">
    <text evidence="2">The sequence shown here is derived from an EMBL/GenBank/DDBJ whole genome shotgun (WGS) entry which is preliminary data.</text>
</comment>
<evidence type="ECO:0000256" key="1">
    <source>
        <dbReference type="SAM" id="MobiDB-lite"/>
    </source>
</evidence>
<reference evidence="2 3" key="1">
    <citation type="submission" date="2018-02" db="EMBL/GenBank/DDBJ databases">
        <title>Comparative genomes isolates from brazilian mangrove.</title>
        <authorList>
            <person name="Araujo J.E."/>
            <person name="Taketani R.G."/>
            <person name="Silva M.C.P."/>
            <person name="Loureco M.V."/>
            <person name="Andreote F.D."/>
        </authorList>
    </citation>
    <scope>NUCLEOTIDE SEQUENCE [LARGE SCALE GENOMIC DNA]</scope>
    <source>
        <strain evidence="2 3">NAP PRIS-MGV</strain>
    </source>
</reference>
<dbReference type="Proteomes" id="UP000239388">
    <property type="component" value="Unassembled WGS sequence"/>
</dbReference>
<dbReference type="AlphaFoldDB" id="A0A2S8F336"/>
<feature type="compositionally biased region" description="Basic and acidic residues" evidence="1">
    <location>
        <begin position="64"/>
        <end position="75"/>
    </location>
</feature>
<protein>
    <submittedName>
        <fullName evidence="2">Uncharacterized protein</fullName>
    </submittedName>
</protein>
<dbReference type="EMBL" id="PUIB01000030">
    <property type="protein sequence ID" value="PQO26553.1"/>
    <property type="molecule type" value="Genomic_DNA"/>
</dbReference>
<feature type="region of interest" description="Disordered" evidence="1">
    <location>
        <begin position="42"/>
        <end position="75"/>
    </location>
</feature>
<name>A0A2S8F336_9BACT</name>
<proteinExistence type="predicted"/>
<evidence type="ECO:0000313" key="3">
    <source>
        <dbReference type="Proteomes" id="UP000239388"/>
    </source>
</evidence>
<accession>A0A2S8F336</accession>